<proteinExistence type="inferred from homology"/>
<evidence type="ECO:0000256" key="4">
    <source>
        <dbReference type="ARBA" id="ARBA00022691"/>
    </source>
</evidence>
<gene>
    <name evidence="5" type="ORF">RIMI_LOCUS11253686</name>
</gene>
<comment type="similarity">
    <text evidence="1">Belongs to the class I-like SAM-binding methyltransferase superfamily. NNMT/PNMT/TEMT family.</text>
</comment>
<dbReference type="InterPro" id="IPR029063">
    <property type="entry name" value="SAM-dependent_MTases_sf"/>
</dbReference>
<dbReference type="PROSITE" id="PS51681">
    <property type="entry name" value="SAM_MT_NNMT_PNMT_TEMT"/>
    <property type="match status" value="1"/>
</dbReference>
<dbReference type="EMBL" id="CAUEEQ010025264">
    <property type="protein sequence ID" value="CAJ0946284.1"/>
    <property type="molecule type" value="Genomic_DNA"/>
</dbReference>
<dbReference type="InterPro" id="IPR000940">
    <property type="entry name" value="NNMT_TEMT_trans"/>
</dbReference>
<dbReference type="PANTHER" id="PTHR10867:SF32">
    <property type="entry name" value="NICOTINAMIDE N-METHYLTRANSFERASE"/>
    <property type="match status" value="1"/>
</dbReference>
<evidence type="ECO:0000313" key="6">
    <source>
        <dbReference type="Proteomes" id="UP001176940"/>
    </source>
</evidence>
<reference evidence="5" key="1">
    <citation type="submission" date="2023-07" db="EMBL/GenBank/DDBJ databases">
        <authorList>
            <person name="Stuckert A."/>
        </authorList>
    </citation>
    <scope>NUCLEOTIDE SEQUENCE</scope>
</reference>
<dbReference type="Proteomes" id="UP001176940">
    <property type="component" value="Unassembled WGS sequence"/>
</dbReference>
<keyword evidence="2" id="KW-0489">Methyltransferase</keyword>
<organism evidence="5 6">
    <name type="scientific">Ranitomeya imitator</name>
    <name type="common">mimic poison frog</name>
    <dbReference type="NCBI Taxonomy" id="111125"/>
    <lineage>
        <taxon>Eukaryota</taxon>
        <taxon>Metazoa</taxon>
        <taxon>Chordata</taxon>
        <taxon>Craniata</taxon>
        <taxon>Vertebrata</taxon>
        <taxon>Euteleostomi</taxon>
        <taxon>Amphibia</taxon>
        <taxon>Batrachia</taxon>
        <taxon>Anura</taxon>
        <taxon>Neobatrachia</taxon>
        <taxon>Hyloidea</taxon>
        <taxon>Dendrobatidae</taxon>
        <taxon>Dendrobatinae</taxon>
        <taxon>Ranitomeya</taxon>
    </lineage>
</organism>
<keyword evidence="6" id="KW-1185">Reference proteome</keyword>
<evidence type="ECO:0008006" key="7">
    <source>
        <dbReference type="Google" id="ProtNLM"/>
    </source>
</evidence>
<name>A0ABN9LND6_9NEOB</name>
<evidence type="ECO:0000256" key="2">
    <source>
        <dbReference type="ARBA" id="ARBA00022603"/>
    </source>
</evidence>
<accession>A0ABN9LND6</accession>
<evidence type="ECO:0000256" key="1">
    <source>
        <dbReference type="ARBA" id="ARBA00007996"/>
    </source>
</evidence>
<keyword evidence="4" id="KW-0949">S-adenosyl-L-methionine</keyword>
<protein>
    <recommendedName>
        <fullName evidence="7">Nicotinamide N-methyltransferase</fullName>
    </recommendedName>
</protein>
<dbReference type="InterPro" id="IPR053384">
    <property type="entry name" value="SAM-dep_methyltransferase"/>
</dbReference>
<sequence length="307" mass="35151">MPRSSSGSDWTTGKVLEGCDYKRSAWLLGRALVLTDIVRTRRQIVMAAPFASKQDYIDEFDAKDYLQTYYEPKDGLLCGEWTEFVIRNLHETFTKGEVRGHTLLDFGSGPTIYHLFSACEVFDKIIVSDFLEQNRAELEKWLNKDPDAFDWTHIIKFVCELEGKGENCEKKAEKLRSKVKEVLKCDALKRKPFDPVVVPPVDCLLSCLCLEAPCKDIKSFCEALKNFKDLIKPGGYLLILSVMNATFYNVGKKCFASMTTKKEELEMAFKEAGYQIEKTVYSPRTDKSQLDVADYEAQYFILARKPK</sequence>
<comment type="caution">
    <text evidence="5">The sequence shown here is derived from an EMBL/GenBank/DDBJ whole genome shotgun (WGS) entry which is preliminary data.</text>
</comment>
<keyword evidence="3" id="KW-0808">Transferase</keyword>
<dbReference type="SUPFAM" id="SSF53335">
    <property type="entry name" value="S-adenosyl-L-methionine-dependent methyltransferases"/>
    <property type="match status" value="1"/>
</dbReference>
<dbReference type="NCBIfam" id="NF041360">
    <property type="entry name" value="GntF_guanitoxin"/>
    <property type="match status" value="1"/>
</dbReference>
<dbReference type="PIRSF" id="PIRSF000384">
    <property type="entry name" value="PNMTase"/>
    <property type="match status" value="1"/>
</dbReference>
<evidence type="ECO:0000313" key="5">
    <source>
        <dbReference type="EMBL" id="CAJ0946284.1"/>
    </source>
</evidence>
<dbReference type="Gene3D" id="3.40.50.150">
    <property type="entry name" value="Vaccinia Virus protein VP39"/>
    <property type="match status" value="1"/>
</dbReference>
<evidence type="ECO:0000256" key="3">
    <source>
        <dbReference type="ARBA" id="ARBA00022679"/>
    </source>
</evidence>
<dbReference type="PANTHER" id="PTHR10867">
    <property type="entry name" value="NNMT/PNMT/TEMT FAMILY MEMBER"/>
    <property type="match status" value="1"/>
</dbReference>
<dbReference type="Pfam" id="PF01234">
    <property type="entry name" value="NNMT_PNMT_TEMT"/>
    <property type="match status" value="1"/>
</dbReference>